<evidence type="ECO:0000313" key="2">
    <source>
        <dbReference type="Proteomes" id="UP000055024"/>
    </source>
</evidence>
<dbReference type="Proteomes" id="UP000055024">
    <property type="component" value="Unassembled WGS sequence"/>
</dbReference>
<sequence length="134" mass="15051">ADGIALLLTEITTGWVCLRRANRSPIRAGLREKVSQAEVSSVNSGRMFQHLGHYENLHEPQVPFRNDTDPFQDGIVLRVPRPQRTDDDGVVRHGVSLQPVRKDLLFVMRPLPDPGIDKGGGSIFKHDCNIKQYN</sequence>
<dbReference type="EMBL" id="JYDP01001574">
    <property type="protein sequence ID" value="KRY98117.1"/>
    <property type="molecule type" value="Genomic_DNA"/>
</dbReference>
<reference evidence="1 2" key="1">
    <citation type="submission" date="2015-01" db="EMBL/GenBank/DDBJ databases">
        <title>Evolution of Trichinella species and genotypes.</title>
        <authorList>
            <person name="Korhonen P.K."/>
            <person name="Edoardo P."/>
            <person name="Giuseppe L.R."/>
            <person name="Gasser R.B."/>
        </authorList>
    </citation>
    <scope>NUCLEOTIDE SEQUENCE [LARGE SCALE GENOMIC DNA]</scope>
    <source>
        <strain evidence="1">ISS1029</strain>
    </source>
</reference>
<organism evidence="1 2">
    <name type="scientific">Trichinella zimbabwensis</name>
    <dbReference type="NCBI Taxonomy" id="268475"/>
    <lineage>
        <taxon>Eukaryota</taxon>
        <taxon>Metazoa</taxon>
        <taxon>Ecdysozoa</taxon>
        <taxon>Nematoda</taxon>
        <taxon>Enoplea</taxon>
        <taxon>Dorylaimia</taxon>
        <taxon>Trichinellida</taxon>
        <taxon>Trichinellidae</taxon>
        <taxon>Trichinella</taxon>
    </lineage>
</organism>
<feature type="non-terminal residue" evidence="1">
    <location>
        <position position="1"/>
    </location>
</feature>
<protein>
    <submittedName>
        <fullName evidence="1">Uncharacterized protein</fullName>
    </submittedName>
</protein>
<dbReference type="AlphaFoldDB" id="A0A0V1GIQ7"/>
<accession>A0A0V1GIQ7</accession>
<comment type="caution">
    <text evidence="1">The sequence shown here is derived from an EMBL/GenBank/DDBJ whole genome shotgun (WGS) entry which is preliminary data.</text>
</comment>
<dbReference type="OrthoDB" id="5936795at2759"/>
<gene>
    <name evidence="1" type="ORF">T11_944</name>
</gene>
<feature type="non-terminal residue" evidence="1">
    <location>
        <position position="134"/>
    </location>
</feature>
<evidence type="ECO:0000313" key="1">
    <source>
        <dbReference type="EMBL" id="KRY98117.1"/>
    </source>
</evidence>
<proteinExistence type="predicted"/>
<name>A0A0V1GIQ7_9BILA</name>
<keyword evidence="2" id="KW-1185">Reference proteome</keyword>